<evidence type="ECO:0000313" key="3">
    <source>
        <dbReference type="EMBL" id="AXK39476.1"/>
    </source>
</evidence>
<keyword evidence="1" id="KW-0732">Signal</keyword>
<dbReference type="EMBL" id="CP031337">
    <property type="protein sequence ID" value="AXK39476.1"/>
    <property type="molecule type" value="Genomic_DNA"/>
</dbReference>
<dbReference type="EMBL" id="CP031337">
    <property type="protein sequence ID" value="AXK39472.1"/>
    <property type="molecule type" value="Genomic_DNA"/>
</dbReference>
<accession>A0A345Y6C4</accession>
<gene>
    <name evidence="2" type="ORF">DWG20_08515</name>
    <name evidence="3" type="ORF">DWG20_08535</name>
</gene>
<sequence length="265" mass="27945">MIAKLQKTAIFLALSAAMSMTYANDNGTELENTLENEMEISTSLDNDFSYEEEYSVEVEVEAEFDPELESLANASTHDVQKNLDNEVDTEVSYEADVEESVTDIEGNAGVNVAAGVFNQQANNVAIASLDDAEDAAVRATTAFEQLNEDNEIDTDYSAMDADVEESVEDIEGNVGLNVAAGIGNQQKNDLAIAVADEGVLASASSTGFQMNADNEVDSDSGWWGSATSASLSDSVNDIEGNVGVNLAAGIGNQQVNTLSIARAGD</sequence>
<feature type="chain" id="PRO_5036063004" description="Adhesin" evidence="1">
    <location>
        <begin position="24"/>
        <end position="265"/>
    </location>
</feature>
<dbReference type="RefSeq" id="WP_115433405.1">
    <property type="nucleotide sequence ID" value="NZ_CP031337.1"/>
</dbReference>
<feature type="signal peptide" evidence="1">
    <location>
        <begin position="1"/>
        <end position="23"/>
    </location>
</feature>
<protein>
    <recommendedName>
        <fullName evidence="5">Adhesin</fullName>
    </recommendedName>
</protein>
<evidence type="ECO:0000313" key="4">
    <source>
        <dbReference type="Proteomes" id="UP000254537"/>
    </source>
</evidence>
<dbReference type="KEGG" id="ccah:DWG20_08515"/>
<dbReference type="KEGG" id="ccah:DWG20_08535"/>
<dbReference type="AlphaFoldDB" id="A0A345Y6C4"/>
<dbReference type="OrthoDB" id="8587957at2"/>
<dbReference type="Proteomes" id="UP000254537">
    <property type="component" value="Chromosome"/>
</dbReference>
<evidence type="ECO:0000256" key="1">
    <source>
        <dbReference type="SAM" id="SignalP"/>
    </source>
</evidence>
<name>A0A345Y6C4_9NEIS</name>
<evidence type="ECO:0008006" key="5">
    <source>
        <dbReference type="Google" id="ProtNLM"/>
    </source>
</evidence>
<organism evidence="3 4">
    <name type="scientific">Crenobacter cavernae</name>
    <dbReference type="NCBI Taxonomy" id="2290923"/>
    <lineage>
        <taxon>Bacteria</taxon>
        <taxon>Pseudomonadati</taxon>
        <taxon>Pseudomonadota</taxon>
        <taxon>Betaproteobacteria</taxon>
        <taxon>Neisseriales</taxon>
        <taxon>Neisseriaceae</taxon>
        <taxon>Crenobacter</taxon>
    </lineage>
</organism>
<proteinExistence type="predicted"/>
<reference evidence="3 4" key="1">
    <citation type="submission" date="2018-07" db="EMBL/GenBank/DDBJ databases">
        <title>Crenobacter cavernae sp. nov., isolated from a karst cave.</title>
        <authorList>
            <person name="Zhu H."/>
        </authorList>
    </citation>
    <scope>NUCLEOTIDE SEQUENCE [LARGE SCALE GENOMIC DNA]</scope>
    <source>
        <strain evidence="3 4">K1W11S-77</strain>
    </source>
</reference>
<evidence type="ECO:0000313" key="2">
    <source>
        <dbReference type="EMBL" id="AXK39472.1"/>
    </source>
</evidence>